<sequence length="89" mass="9988">MRRDLLVIFQFLSFLGWLYLLLQLLFDGYRVLNGEPVQTTLVGGPEAPCRTSPRASRWAGSATRPCTWRIRPGRSDGCGSPPPPPARWC</sequence>
<evidence type="ECO:0000313" key="2">
    <source>
        <dbReference type="EMBL" id="GIG12532.1"/>
    </source>
</evidence>
<protein>
    <submittedName>
        <fullName evidence="2">Uncharacterized protein</fullName>
    </submittedName>
</protein>
<dbReference type="RefSeq" id="WP_166385023.1">
    <property type="nucleotide sequence ID" value="NZ_BAAATT010000033.1"/>
</dbReference>
<keyword evidence="1" id="KW-0472">Membrane</keyword>
<dbReference type="Proteomes" id="UP000660339">
    <property type="component" value="Unassembled WGS sequence"/>
</dbReference>
<proteinExistence type="predicted"/>
<comment type="caution">
    <text evidence="2">The sequence shown here is derived from an EMBL/GenBank/DDBJ whole genome shotgun (WGS) entry which is preliminary data.</text>
</comment>
<keyword evidence="1" id="KW-0812">Transmembrane</keyword>
<evidence type="ECO:0000313" key="3">
    <source>
        <dbReference type="Proteomes" id="UP000660339"/>
    </source>
</evidence>
<feature type="transmembrane region" description="Helical" evidence="1">
    <location>
        <begin position="6"/>
        <end position="26"/>
    </location>
</feature>
<dbReference type="EMBL" id="BONJ01000001">
    <property type="protein sequence ID" value="GIG12532.1"/>
    <property type="molecule type" value="Genomic_DNA"/>
</dbReference>
<name>A0A8J3L5K3_9ACTN</name>
<reference evidence="2" key="1">
    <citation type="submission" date="2021-01" db="EMBL/GenBank/DDBJ databases">
        <title>Whole genome shotgun sequence of Catellatospora methionotrophica NBRC 14553.</title>
        <authorList>
            <person name="Komaki H."/>
            <person name="Tamura T."/>
        </authorList>
    </citation>
    <scope>NUCLEOTIDE SEQUENCE</scope>
    <source>
        <strain evidence="2">NBRC 14553</strain>
    </source>
</reference>
<keyword evidence="3" id="KW-1185">Reference proteome</keyword>
<keyword evidence="1" id="KW-1133">Transmembrane helix</keyword>
<gene>
    <name evidence="2" type="ORF">Cme02nite_08640</name>
</gene>
<evidence type="ECO:0000256" key="1">
    <source>
        <dbReference type="SAM" id="Phobius"/>
    </source>
</evidence>
<dbReference type="AlphaFoldDB" id="A0A8J3L5K3"/>
<accession>A0A8J3L5K3</accession>
<organism evidence="2 3">
    <name type="scientific">Catellatospora methionotrophica</name>
    <dbReference type="NCBI Taxonomy" id="121620"/>
    <lineage>
        <taxon>Bacteria</taxon>
        <taxon>Bacillati</taxon>
        <taxon>Actinomycetota</taxon>
        <taxon>Actinomycetes</taxon>
        <taxon>Micromonosporales</taxon>
        <taxon>Micromonosporaceae</taxon>
        <taxon>Catellatospora</taxon>
    </lineage>
</organism>